<dbReference type="Pfam" id="PF02752">
    <property type="entry name" value="Arrestin_C"/>
    <property type="match status" value="1"/>
</dbReference>
<dbReference type="EMBL" id="CVQH01005557">
    <property type="protein sequence ID" value="CRK14348.1"/>
    <property type="molecule type" value="Genomic_DNA"/>
</dbReference>
<keyword evidence="3" id="KW-1185">Reference proteome</keyword>
<protein>
    <recommendedName>
        <fullName evidence="1">Arrestin C-terminal-like domain-containing protein</fullName>
    </recommendedName>
</protein>
<dbReference type="PANTHER" id="PTHR36419">
    <property type="entry name" value="ARRESTIN FAMILY PROTEIN 1"/>
    <property type="match status" value="1"/>
</dbReference>
<dbReference type="InterPro" id="IPR011022">
    <property type="entry name" value="Arrestin_C-like"/>
</dbReference>
<evidence type="ECO:0000313" key="3">
    <source>
        <dbReference type="Proteomes" id="UP000044602"/>
    </source>
</evidence>
<dbReference type="STRING" id="100787.A0A0G4KX45"/>
<feature type="domain" description="Arrestin C-terminal-like" evidence="1">
    <location>
        <begin position="148"/>
        <end position="283"/>
    </location>
</feature>
<name>A0A0G4KX45_VERLO</name>
<proteinExistence type="predicted"/>
<sequence>MPVAVSLVRICLQRRETIHPAAENVAKRHLGTPRRETTDVVGKELLLFRCQTGREAESVIAMDLPFVLFIPFGRGGEETNRRIPPASLQLPSRTAETFYELVVTVQQGHSVQNKYAFPMPLQRYDTLSTFGMYNKPKTRTNTSDSVATLGISVPKWSYGPLDPITVYIKLVPNPDWMKKAMKVTIQKITVSIDEEITYNPEGDEPQKKVNKIAKHVQSVAAKLPEAGYATNLGLVFPSKDLRDPDGIVRRGKPAFPLYEVMSFTTTSTLYKIEFYLTVKVGPAPFTCPAYGRATWPGQRTDRLINWLQAQLSSARDVTARVPLVICPMDQQGCKEEMDAIEQAAKDASHVDPNNPMLPARSIILANDREALHTLGLCIVGGQKKPLIE</sequence>
<accession>A0A0G4KX45</accession>
<dbReference type="GO" id="GO:0000917">
    <property type="term" value="P:division septum assembly"/>
    <property type="evidence" value="ECO:0007669"/>
    <property type="project" value="TreeGrafter"/>
</dbReference>
<evidence type="ECO:0000313" key="2">
    <source>
        <dbReference type="EMBL" id="CRK14348.1"/>
    </source>
</evidence>
<gene>
    <name evidence="2" type="ORF">BN1708_002623</name>
</gene>
<dbReference type="AlphaFoldDB" id="A0A0G4KX45"/>
<dbReference type="InterPro" id="IPR053060">
    <property type="entry name" value="Cytokinesis_Signaling_Reg"/>
</dbReference>
<reference evidence="2 3" key="1">
    <citation type="submission" date="2015-05" db="EMBL/GenBank/DDBJ databases">
        <authorList>
            <person name="Wang D.B."/>
            <person name="Wang M."/>
        </authorList>
    </citation>
    <scope>NUCLEOTIDE SEQUENCE [LARGE SCALE GENOMIC DNA]</scope>
    <source>
        <strain evidence="2">VL1</strain>
    </source>
</reference>
<organism evidence="2 3">
    <name type="scientific">Verticillium longisporum</name>
    <name type="common">Verticillium dahliae var. longisporum</name>
    <dbReference type="NCBI Taxonomy" id="100787"/>
    <lineage>
        <taxon>Eukaryota</taxon>
        <taxon>Fungi</taxon>
        <taxon>Dikarya</taxon>
        <taxon>Ascomycota</taxon>
        <taxon>Pezizomycotina</taxon>
        <taxon>Sordariomycetes</taxon>
        <taxon>Hypocreomycetidae</taxon>
        <taxon>Glomerellales</taxon>
        <taxon>Plectosphaerellaceae</taxon>
        <taxon>Verticillium</taxon>
    </lineage>
</organism>
<dbReference type="PANTHER" id="PTHR36419:SF1">
    <property type="entry name" value="RHO1 GEF LOCALIZING PROTEIN 1"/>
    <property type="match status" value="1"/>
</dbReference>
<evidence type="ECO:0000259" key="1">
    <source>
        <dbReference type="Pfam" id="PF02752"/>
    </source>
</evidence>
<dbReference type="GO" id="GO:0000935">
    <property type="term" value="C:division septum"/>
    <property type="evidence" value="ECO:0007669"/>
    <property type="project" value="TreeGrafter"/>
</dbReference>
<dbReference type="Proteomes" id="UP000044602">
    <property type="component" value="Unassembled WGS sequence"/>
</dbReference>